<dbReference type="InterPro" id="IPR050553">
    <property type="entry name" value="Thioredoxin_ResA/DsbE_sf"/>
</dbReference>
<dbReference type="STRING" id="1797711.A2870_03165"/>
<dbReference type="Proteomes" id="UP000179102">
    <property type="component" value="Unassembled WGS sequence"/>
</dbReference>
<keyword evidence="1" id="KW-0472">Membrane</keyword>
<accession>A0A1F5G781</accession>
<dbReference type="AlphaFoldDB" id="A0A1F5G781"/>
<keyword evidence="1" id="KW-0812">Transmembrane</keyword>
<comment type="caution">
    <text evidence="3">The sequence shown here is derived from an EMBL/GenBank/DDBJ whole genome shotgun (WGS) entry which is preliminary data.</text>
</comment>
<dbReference type="Pfam" id="PF00578">
    <property type="entry name" value="AhpC-TSA"/>
    <property type="match status" value="1"/>
</dbReference>
<keyword evidence="1" id="KW-1133">Transmembrane helix</keyword>
<sequence>METRKKVISIKKETIIISFSILIFALAVVAASFFLGTKSMQQNNQQVESASDHHQGQPVSDGKFNSLLGQKAPNFTLNSYDDEKVSLSEIKGKKVVLFFTEGVMCYPACWNQIAAFGKDDAFKGDDTAVLTIVIDTKNQWESAVKKMPDLVSPTNKVLFDSSKSVSNEYGVLSLPSSMHKGQYPGHTYLILDKEGIVRFIKDDPQMAVRNDELKAELEKLN</sequence>
<dbReference type="PANTHER" id="PTHR42852">
    <property type="entry name" value="THIOL:DISULFIDE INTERCHANGE PROTEIN DSBE"/>
    <property type="match status" value="1"/>
</dbReference>
<evidence type="ECO:0000313" key="4">
    <source>
        <dbReference type="Proteomes" id="UP000179102"/>
    </source>
</evidence>
<proteinExistence type="predicted"/>
<feature type="transmembrane region" description="Helical" evidence="1">
    <location>
        <begin position="14"/>
        <end position="35"/>
    </location>
</feature>
<dbReference type="GO" id="GO:0016209">
    <property type="term" value="F:antioxidant activity"/>
    <property type="evidence" value="ECO:0007669"/>
    <property type="project" value="InterPro"/>
</dbReference>
<dbReference type="Gene3D" id="3.40.30.10">
    <property type="entry name" value="Glutaredoxin"/>
    <property type="match status" value="1"/>
</dbReference>
<organism evidence="3 4">
    <name type="scientific">Candidatus Curtissbacteria bacterium RIFCSPHIGHO2_01_FULL_41_11</name>
    <dbReference type="NCBI Taxonomy" id="1797711"/>
    <lineage>
        <taxon>Bacteria</taxon>
        <taxon>Candidatus Curtissiibacteriota</taxon>
    </lineage>
</organism>
<name>A0A1F5G781_9BACT</name>
<evidence type="ECO:0000313" key="3">
    <source>
        <dbReference type="EMBL" id="OGD87684.1"/>
    </source>
</evidence>
<dbReference type="EMBL" id="MFAZ01000010">
    <property type="protein sequence ID" value="OGD87684.1"/>
    <property type="molecule type" value="Genomic_DNA"/>
</dbReference>
<feature type="domain" description="Thioredoxin" evidence="2">
    <location>
        <begin position="66"/>
        <end position="221"/>
    </location>
</feature>
<evidence type="ECO:0000259" key="2">
    <source>
        <dbReference type="PROSITE" id="PS51352"/>
    </source>
</evidence>
<dbReference type="GO" id="GO:0016491">
    <property type="term" value="F:oxidoreductase activity"/>
    <property type="evidence" value="ECO:0007669"/>
    <property type="project" value="InterPro"/>
</dbReference>
<dbReference type="PANTHER" id="PTHR42852:SF17">
    <property type="entry name" value="THIOREDOXIN-LIKE PROTEIN HI_1115"/>
    <property type="match status" value="1"/>
</dbReference>
<evidence type="ECO:0000256" key="1">
    <source>
        <dbReference type="SAM" id="Phobius"/>
    </source>
</evidence>
<dbReference type="PROSITE" id="PS51352">
    <property type="entry name" value="THIOREDOXIN_2"/>
    <property type="match status" value="1"/>
</dbReference>
<dbReference type="InterPro" id="IPR036249">
    <property type="entry name" value="Thioredoxin-like_sf"/>
</dbReference>
<dbReference type="InterPro" id="IPR000866">
    <property type="entry name" value="AhpC/TSA"/>
</dbReference>
<dbReference type="CDD" id="cd02971">
    <property type="entry name" value="PRX_family"/>
    <property type="match status" value="1"/>
</dbReference>
<reference evidence="3 4" key="1">
    <citation type="journal article" date="2016" name="Nat. Commun.">
        <title>Thousands of microbial genomes shed light on interconnected biogeochemical processes in an aquifer system.</title>
        <authorList>
            <person name="Anantharaman K."/>
            <person name="Brown C.T."/>
            <person name="Hug L.A."/>
            <person name="Sharon I."/>
            <person name="Castelle C.J."/>
            <person name="Probst A.J."/>
            <person name="Thomas B.C."/>
            <person name="Singh A."/>
            <person name="Wilkins M.J."/>
            <person name="Karaoz U."/>
            <person name="Brodie E.L."/>
            <person name="Williams K.H."/>
            <person name="Hubbard S.S."/>
            <person name="Banfield J.F."/>
        </authorList>
    </citation>
    <scope>NUCLEOTIDE SEQUENCE [LARGE SCALE GENOMIC DNA]</scope>
</reference>
<dbReference type="InterPro" id="IPR013766">
    <property type="entry name" value="Thioredoxin_domain"/>
</dbReference>
<gene>
    <name evidence="3" type="ORF">A2870_03165</name>
</gene>
<dbReference type="SUPFAM" id="SSF52833">
    <property type="entry name" value="Thioredoxin-like"/>
    <property type="match status" value="1"/>
</dbReference>
<protein>
    <recommendedName>
        <fullName evidence="2">Thioredoxin domain-containing protein</fullName>
    </recommendedName>
</protein>